<evidence type="ECO:0000256" key="2">
    <source>
        <dbReference type="ARBA" id="ARBA00022842"/>
    </source>
</evidence>
<dbReference type="Pfam" id="PF12804">
    <property type="entry name" value="NTP_transf_3"/>
    <property type="match status" value="1"/>
</dbReference>
<organism evidence="4 5">
    <name type="scientific">Reyranella humidisoli</name>
    <dbReference type="NCBI Taxonomy" id="2849149"/>
    <lineage>
        <taxon>Bacteria</taxon>
        <taxon>Pseudomonadati</taxon>
        <taxon>Pseudomonadota</taxon>
        <taxon>Alphaproteobacteria</taxon>
        <taxon>Hyphomicrobiales</taxon>
        <taxon>Reyranellaceae</taxon>
        <taxon>Reyranella</taxon>
    </lineage>
</organism>
<protein>
    <submittedName>
        <fullName evidence="4">NTP transferase domain-containing protein</fullName>
    </submittedName>
</protein>
<name>A0ABS6IID3_9HYPH</name>
<comment type="caution">
    <text evidence="4">The sequence shown here is derived from an EMBL/GenBank/DDBJ whole genome shotgun (WGS) entry which is preliminary data.</text>
</comment>
<dbReference type="GO" id="GO:0016740">
    <property type="term" value="F:transferase activity"/>
    <property type="evidence" value="ECO:0007669"/>
    <property type="project" value="UniProtKB-KW"/>
</dbReference>
<accession>A0ABS6IID3</accession>
<keyword evidence="2" id="KW-0460">Magnesium</keyword>
<keyword evidence="5" id="KW-1185">Reference proteome</keyword>
<evidence type="ECO:0000259" key="3">
    <source>
        <dbReference type="Pfam" id="PF12804"/>
    </source>
</evidence>
<proteinExistence type="predicted"/>
<gene>
    <name evidence="4" type="ORF">KQ910_11365</name>
</gene>
<evidence type="ECO:0000313" key="5">
    <source>
        <dbReference type="Proteomes" id="UP000727907"/>
    </source>
</evidence>
<dbReference type="Proteomes" id="UP000727907">
    <property type="component" value="Unassembled WGS sequence"/>
</dbReference>
<evidence type="ECO:0000256" key="1">
    <source>
        <dbReference type="ARBA" id="ARBA00022679"/>
    </source>
</evidence>
<dbReference type="InterPro" id="IPR025877">
    <property type="entry name" value="MobA-like_NTP_Trfase"/>
</dbReference>
<sequence length="258" mass="29944">MLRHSQHVMRAIIIGAGRGSRLMPTTEDAPKCFAEIQGKRILDWTVEALRGGGCTEIVFIGGYRIDSVKRDYPDFIFRENRDWPDNNILVSLMCAEDLMDRPFVTSYSDILFTKDVVRGLVESKDELALGVDADWREHYKPRTQHPPHDAEKVITRGDRVERVYRTIPYDEATGEFIGVAKFGAEGAARFRDFYHRRKAEFWDRPYREAAIFQKAYLIHMFQDMIEQGMSFGHADTPGKYREIDTQEDMNLAQTLWKP</sequence>
<dbReference type="RefSeq" id="WP_216959721.1">
    <property type="nucleotide sequence ID" value="NZ_JAHOPB010000001.1"/>
</dbReference>
<dbReference type="PANTHER" id="PTHR43584:SF8">
    <property type="entry name" value="N-ACETYLMURAMATE ALPHA-1-PHOSPHATE URIDYLYLTRANSFERASE"/>
    <property type="match status" value="1"/>
</dbReference>
<keyword evidence="1 4" id="KW-0808">Transferase</keyword>
<reference evidence="4 5" key="1">
    <citation type="submission" date="2021-06" db="EMBL/GenBank/DDBJ databases">
        <authorList>
            <person name="Lee D.H."/>
        </authorList>
    </citation>
    <scope>NUCLEOTIDE SEQUENCE [LARGE SCALE GENOMIC DNA]</scope>
    <source>
        <strain evidence="4 5">MMS21-HV4-11</strain>
    </source>
</reference>
<dbReference type="EMBL" id="JAHOPB010000001">
    <property type="protein sequence ID" value="MBU8874361.1"/>
    <property type="molecule type" value="Genomic_DNA"/>
</dbReference>
<evidence type="ECO:0000313" key="4">
    <source>
        <dbReference type="EMBL" id="MBU8874361.1"/>
    </source>
</evidence>
<dbReference type="InterPro" id="IPR050065">
    <property type="entry name" value="GlmU-like"/>
</dbReference>
<feature type="domain" description="MobA-like NTP transferase" evidence="3">
    <location>
        <begin position="11"/>
        <end position="123"/>
    </location>
</feature>
<dbReference type="PANTHER" id="PTHR43584">
    <property type="entry name" value="NUCLEOTIDYL TRANSFERASE"/>
    <property type="match status" value="1"/>
</dbReference>